<dbReference type="SUPFAM" id="SSF52540">
    <property type="entry name" value="P-loop containing nucleoside triphosphate hydrolases"/>
    <property type="match status" value="1"/>
</dbReference>
<evidence type="ECO:0000259" key="3">
    <source>
        <dbReference type="PROSITE" id="PS50893"/>
    </source>
</evidence>
<accession>A0A2H3P5Z2</accession>
<organism evidence="4 5">
    <name type="scientific">Longimonas halophila</name>
    <dbReference type="NCBI Taxonomy" id="1469170"/>
    <lineage>
        <taxon>Bacteria</taxon>
        <taxon>Pseudomonadati</taxon>
        <taxon>Rhodothermota</taxon>
        <taxon>Rhodothermia</taxon>
        <taxon>Rhodothermales</taxon>
        <taxon>Salisaetaceae</taxon>
        <taxon>Longimonas</taxon>
    </lineage>
</organism>
<keyword evidence="2" id="KW-0067">ATP-binding</keyword>
<dbReference type="SMART" id="SM00382">
    <property type="entry name" value="AAA"/>
    <property type="match status" value="1"/>
</dbReference>
<keyword evidence="1" id="KW-0547">Nucleotide-binding</keyword>
<dbReference type="InterPro" id="IPR003593">
    <property type="entry name" value="AAA+_ATPase"/>
</dbReference>
<dbReference type="RefSeq" id="WP_098061851.1">
    <property type="nucleotide sequence ID" value="NZ_PDEP01000005.1"/>
</dbReference>
<evidence type="ECO:0000256" key="2">
    <source>
        <dbReference type="ARBA" id="ARBA00022840"/>
    </source>
</evidence>
<gene>
    <name evidence="4" type="ORF">CRI93_06680</name>
</gene>
<reference evidence="4 5" key="1">
    <citation type="submission" date="2017-10" db="EMBL/GenBank/DDBJ databases">
        <title>Draft genome of Longimonas halophila.</title>
        <authorList>
            <person name="Goh K.M."/>
            <person name="Shamsir M.S."/>
            <person name="Lim S.W."/>
        </authorList>
    </citation>
    <scope>NUCLEOTIDE SEQUENCE [LARGE SCALE GENOMIC DNA]</scope>
    <source>
        <strain evidence="4 5">KCTC 42399</strain>
    </source>
</reference>
<dbReference type="InterPro" id="IPR003439">
    <property type="entry name" value="ABC_transporter-like_ATP-bd"/>
</dbReference>
<dbReference type="InterPro" id="IPR027417">
    <property type="entry name" value="P-loop_NTPase"/>
</dbReference>
<dbReference type="Gene3D" id="3.40.50.300">
    <property type="entry name" value="P-loop containing nucleotide triphosphate hydrolases"/>
    <property type="match status" value="1"/>
</dbReference>
<dbReference type="PANTHER" id="PTHR43582">
    <property type="entry name" value="LINEARMYCIN RESISTANCE ATP-BINDING PROTEIN LNRL"/>
    <property type="match status" value="1"/>
</dbReference>
<dbReference type="GO" id="GO:0005524">
    <property type="term" value="F:ATP binding"/>
    <property type="evidence" value="ECO:0007669"/>
    <property type="project" value="UniProtKB-KW"/>
</dbReference>
<dbReference type="AlphaFoldDB" id="A0A2H3P5Z2"/>
<keyword evidence="5" id="KW-1185">Reference proteome</keyword>
<dbReference type="GO" id="GO:0016887">
    <property type="term" value="F:ATP hydrolysis activity"/>
    <property type="evidence" value="ECO:0007669"/>
    <property type="project" value="InterPro"/>
</dbReference>
<dbReference type="OrthoDB" id="750260at2"/>
<evidence type="ECO:0000313" key="5">
    <source>
        <dbReference type="Proteomes" id="UP000221024"/>
    </source>
</evidence>
<dbReference type="PROSITE" id="PS50893">
    <property type="entry name" value="ABC_TRANSPORTER_2"/>
    <property type="match status" value="1"/>
</dbReference>
<protein>
    <submittedName>
        <fullName evidence="4">ABC transporter</fullName>
    </submittedName>
</protein>
<dbReference type="Proteomes" id="UP000221024">
    <property type="component" value="Unassembled WGS sequence"/>
</dbReference>
<dbReference type="PANTHER" id="PTHR43582:SF5">
    <property type="entry name" value="ABC TRANSPORTER"/>
    <property type="match status" value="1"/>
</dbReference>
<proteinExistence type="predicted"/>
<comment type="caution">
    <text evidence="4">The sequence shown here is derived from an EMBL/GenBank/DDBJ whole genome shotgun (WGS) entry which is preliminary data.</text>
</comment>
<name>A0A2H3P5Z2_9BACT</name>
<dbReference type="Pfam" id="PF00005">
    <property type="entry name" value="ABC_tran"/>
    <property type="match status" value="1"/>
</dbReference>
<evidence type="ECO:0000313" key="4">
    <source>
        <dbReference type="EMBL" id="PEN07662.1"/>
    </source>
</evidence>
<sequence>MSVPAIHVDNVSLRYNNAQQALQHVHLSVPQGALFGLLGPNGSGKTSLFRILATLVTPTKGIAKVFGASTETEAAAVRQRIGVVFQSPALDDTLTIRENLAFQGALYGLHGAALRARIDTVLQHVDLTDRAHDAVDTLSGGLARRADLARGLLHQPDLLLLDEPTAGLDPMARRSFWETVSTLQATEGTTMVVATHLMDEAERCDAVAILSEGELVVEGQPATLRAALGDEMLWLATDAPHDLARDVNARFGGTVHAFDQGVQLLHDDATQLVSALYTAFGDRIQSATVRPPTLEDVFMAHAGTRLDADRASLAPAYSA</sequence>
<dbReference type="EMBL" id="PDEP01000005">
    <property type="protein sequence ID" value="PEN07662.1"/>
    <property type="molecule type" value="Genomic_DNA"/>
</dbReference>
<feature type="domain" description="ABC transporter" evidence="3">
    <location>
        <begin position="6"/>
        <end position="237"/>
    </location>
</feature>
<evidence type="ECO:0000256" key="1">
    <source>
        <dbReference type="ARBA" id="ARBA00022741"/>
    </source>
</evidence>